<feature type="domain" description="SLH" evidence="1">
    <location>
        <begin position="54"/>
        <end position="117"/>
    </location>
</feature>
<dbReference type="Proteomes" id="UP000279446">
    <property type="component" value="Unassembled WGS sequence"/>
</dbReference>
<proteinExistence type="predicted"/>
<dbReference type="AlphaFoldDB" id="A0A433YAA4"/>
<comment type="caution">
    <text evidence="2">The sequence shown here is derived from an EMBL/GenBank/DDBJ whole genome shotgun (WGS) entry which is preliminary data.</text>
</comment>
<dbReference type="PANTHER" id="PTHR43308">
    <property type="entry name" value="OUTER MEMBRANE PROTEIN ALPHA-RELATED"/>
    <property type="match status" value="1"/>
</dbReference>
<evidence type="ECO:0000313" key="2">
    <source>
        <dbReference type="EMBL" id="RUT46789.1"/>
    </source>
</evidence>
<dbReference type="InterPro" id="IPR001119">
    <property type="entry name" value="SLH_dom"/>
</dbReference>
<dbReference type="EMBL" id="RZNY01000007">
    <property type="protein sequence ID" value="RUT46789.1"/>
    <property type="molecule type" value="Genomic_DNA"/>
</dbReference>
<accession>A0A433YAA4</accession>
<evidence type="ECO:0000313" key="3">
    <source>
        <dbReference type="Proteomes" id="UP000279446"/>
    </source>
</evidence>
<sequence length="431" mass="47445">MNKFMVGGISGVMLFTVLFGTVYSVQAAEKKGTSPSIALETQQAAESSVQKTQDARNFTDVRDGHWAKTDIVTAVSKGYVAGYPGGLFKPDQPIKRGEFVKMVVTALGLPVETTTGAWYESYVKVAGDNILYSTSDFANNDKEWNTNITRQEMARIAVRATGATTTEDDKWMYLATKAGLITGLGKGELGIDKTTTRAQSVTIIERILTVKDGGTLPVDKYAVGSAEIAWHGTNIFTVMPEIYVTDEKDYVGKTIEDLWNEELMVLETKDGDYKGVLEALIAIDLADPNDPNLKLLPPLSELKWFNRSGVNDGVPMEQHPVSEKMDSYLLYYKGKEIYNNNSARYRSSDLGPSVTLMGMNAVKLTDMRKGILNMPAIVYHHKLHDLPVDIVPKTGWVQNGDKLKIEIHSPSVVAAGYTSHILLEVNGPMFD</sequence>
<dbReference type="RefSeq" id="WP_127192128.1">
    <property type="nucleotide sequence ID" value="NZ_RZNY01000007.1"/>
</dbReference>
<dbReference type="PROSITE" id="PS51272">
    <property type="entry name" value="SLH"/>
    <property type="match status" value="1"/>
</dbReference>
<organism evidence="2 3">
    <name type="scientific">Paenibacillus anaericanus</name>
    <dbReference type="NCBI Taxonomy" id="170367"/>
    <lineage>
        <taxon>Bacteria</taxon>
        <taxon>Bacillati</taxon>
        <taxon>Bacillota</taxon>
        <taxon>Bacilli</taxon>
        <taxon>Bacillales</taxon>
        <taxon>Paenibacillaceae</taxon>
        <taxon>Paenibacillus</taxon>
    </lineage>
</organism>
<gene>
    <name evidence="2" type="ORF">EJP82_11210</name>
</gene>
<dbReference type="InterPro" id="IPR051465">
    <property type="entry name" value="Cell_Envelope_Struct_Comp"/>
</dbReference>
<dbReference type="OrthoDB" id="5845122at2"/>
<evidence type="ECO:0000259" key="1">
    <source>
        <dbReference type="PROSITE" id="PS51272"/>
    </source>
</evidence>
<protein>
    <submittedName>
        <fullName evidence="2">S-layer homology domain-containing protein</fullName>
    </submittedName>
</protein>
<keyword evidence="3" id="KW-1185">Reference proteome</keyword>
<name>A0A433YAA4_9BACL</name>
<dbReference type="PANTHER" id="PTHR43308:SF5">
    <property type="entry name" value="S-LAYER PROTEIN _ PEPTIDOGLYCAN ENDO-BETA-N-ACETYLGLUCOSAMINIDASE"/>
    <property type="match status" value="1"/>
</dbReference>
<dbReference type="Pfam" id="PF00395">
    <property type="entry name" value="SLH"/>
    <property type="match status" value="1"/>
</dbReference>
<reference evidence="2 3" key="1">
    <citation type="submission" date="2018-12" db="EMBL/GenBank/DDBJ databases">
        <authorList>
            <person name="Sun L."/>
            <person name="Chen Z."/>
        </authorList>
    </citation>
    <scope>NUCLEOTIDE SEQUENCE [LARGE SCALE GENOMIC DNA]</scope>
    <source>
        <strain evidence="2 3">DSM 15890</strain>
    </source>
</reference>